<dbReference type="HOGENOM" id="CLU_2950696_0_0_10"/>
<dbReference type="EMBL" id="ABQC02000024">
    <property type="protein sequence ID" value="EDY93831.1"/>
    <property type="molecule type" value="Genomic_DNA"/>
</dbReference>
<accession>B5D2N1</accession>
<name>B5D2N1_PHOPM</name>
<dbReference type="AlphaFoldDB" id="B5D2N1"/>
<sequence>MLLLFFYARKSTWKNAFVFHFKRKYILLKTQVHLIPNVRTFSFKRKCVFRWHKNEPTFE</sequence>
<gene>
    <name evidence="1" type="ORF">BACPLE_03271</name>
</gene>
<evidence type="ECO:0000313" key="2">
    <source>
        <dbReference type="Proteomes" id="UP000003452"/>
    </source>
</evidence>
<reference evidence="1 2" key="2">
    <citation type="submission" date="2008-08" db="EMBL/GenBank/DDBJ databases">
        <authorList>
            <person name="Fulton L."/>
            <person name="Clifton S."/>
            <person name="Fulton B."/>
            <person name="Xu J."/>
            <person name="Minx P."/>
            <person name="Pepin K.H."/>
            <person name="Johnson M."/>
            <person name="Thiruvilangam P."/>
            <person name="Bhonagiri V."/>
            <person name="Nash W.E."/>
            <person name="Mardis E.R."/>
            <person name="Wilson R.K."/>
        </authorList>
    </citation>
    <scope>NUCLEOTIDE SEQUENCE [LARGE SCALE GENOMIC DNA]</scope>
    <source>
        <strain evidence="2">DSM 17135 / JCM 12973 / M2</strain>
    </source>
</reference>
<reference evidence="1 2" key="1">
    <citation type="submission" date="2008-08" db="EMBL/GenBank/DDBJ databases">
        <title>Draft genome sequence of Bacteroides plebeius (DSM 17135).</title>
        <authorList>
            <person name="Sudarsanam P."/>
            <person name="Ley R."/>
            <person name="Guruge J."/>
            <person name="Turnbaugh P.J."/>
            <person name="Mahowald M."/>
            <person name="Liep D."/>
            <person name="Gordon J."/>
        </authorList>
    </citation>
    <scope>NUCLEOTIDE SEQUENCE [LARGE SCALE GENOMIC DNA]</scope>
    <source>
        <strain evidence="2">DSM 17135 / JCM 12973 / M2</strain>
    </source>
</reference>
<protein>
    <submittedName>
        <fullName evidence="1">Uncharacterized protein</fullName>
    </submittedName>
</protein>
<comment type="caution">
    <text evidence="1">The sequence shown here is derived from an EMBL/GenBank/DDBJ whole genome shotgun (WGS) entry which is preliminary data.</text>
</comment>
<dbReference type="Proteomes" id="UP000003452">
    <property type="component" value="Unassembled WGS sequence"/>
</dbReference>
<evidence type="ECO:0000313" key="1">
    <source>
        <dbReference type="EMBL" id="EDY93831.1"/>
    </source>
</evidence>
<organism evidence="1 2">
    <name type="scientific">Phocaeicola plebeius (strain DSM 17135 / JCM 12973 / CCUG 54634 / M2)</name>
    <name type="common">Bacteroides plebeius</name>
    <dbReference type="NCBI Taxonomy" id="484018"/>
    <lineage>
        <taxon>Bacteria</taxon>
        <taxon>Pseudomonadati</taxon>
        <taxon>Bacteroidota</taxon>
        <taxon>Bacteroidia</taxon>
        <taxon>Bacteroidales</taxon>
        <taxon>Bacteroidaceae</taxon>
        <taxon>Phocaeicola</taxon>
    </lineage>
</organism>
<proteinExistence type="predicted"/>